<evidence type="ECO:0000313" key="6">
    <source>
        <dbReference type="EMBL" id="GKY87756.1"/>
    </source>
</evidence>
<keyword evidence="4" id="KW-0812">Transmembrane</keyword>
<evidence type="ECO:0000313" key="7">
    <source>
        <dbReference type="Proteomes" id="UP001144205"/>
    </source>
</evidence>
<keyword evidence="7" id="KW-1185">Reference proteome</keyword>
<evidence type="ECO:0000259" key="5">
    <source>
        <dbReference type="PROSITE" id="PS50857"/>
    </source>
</evidence>
<sequence length="176" mass="19395">MNVQTVSVLLSFILILALAAVFLRVRGLAHEGRDYAPVQGNAYRIRAFGFWFLILVGLPISIWLFRENPYTAEAAAPQVINVTGYQWYWELDQSEVAAGVPVEFRVTSADVNHGFGIYDAAGTLVAQTQAMPGYVNRLTHVFETPGTYQVLCLEYCGLVHHNMIAEIVVTEGGSDG</sequence>
<feature type="domain" description="Cytochrome oxidase subunit II copper A binding" evidence="5">
    <location>
        <begin position="75"/>
        <end position="176"/>
    </location>
</feature>
<dbReference type="PROSITE" id="PS00078">
    <property type="entry name" value="COX2"/>
    <property type="match status" value="1"/>
</dbReference>
<dbReference type="PANTHER" id="PTHR42838:SF2">
    <property type="entry name" value="NITROUS-OXIDE REDUCTASE"/>
    <property type="match status" value="1"/>
</dbReference>
<dbReference type="Pfam" id="PF00116">
    <property type="entry name" value="COX2"/>
    <property type="match status" value="1"/>
</dbReference>
<gene>
    <name evidence="6" type="ORF">STA1M1_16250</name>
</gene>
<evidence type="ECO:0000256" key="1">
    <source>
        <dbReference type="ARBA" id="ARBA00004196"/>
    </source>
</evidence>
<dbReference type="InterPro" id="IPR008972">
    <property type="entry name" value="Cupredoxin"/>
</dbReference>
<evidence type="ECO:0000256" key="3">
    <source>
        <dbReference type="ARBA" id="ARBA00023008"/>
    </source>
</evidence>
<dbReference type="RefSeq" id="WP_281841733.1">
    <property type="nucleotide sequence ID" value="NZ_BROH01000003.1"/>
</dbReference>
<dbReference type="CDD" id="cd13916">
    <property type="entry name" value="CuRO_HCO_II_like_1"/>
    <property type="match status" value="1"/>
</dbReference>
<comment type="caution">
    <text evidence="6">The sequence shown here is derived from an EMBL/GenBank/DDBJ whole genome shotgun (WGS) entry which is preliminary data.</text>
</comment>
<name>A0ABQ5LTU6_9RHOB</name>
<dbReference type="InterPro" id="IPR051403">
    <property type="entry name" value="NosZ/Cyto_c_oxidase_sub2"/>
</dbReference>
<protein>
    <recommendedName>
        <fullName evidence="5">Cytochrome oxidase subunit II copper A binding domain-containing protein</fullName>
    </recommendedName>
</protein>
<organism evidence="6 7">
    <name type="scientific">Sinisalibacter aestuarii</name>
    <dbReference type="NCBI Taxonomy" id="2949426"/>
    <lineage>
        <taxon>Bacteria</taxon>
        <taxon>Pseudomonadati</taxon>
        <taxon>Pseudomonadota</taxon>
        <taxon>Alphaproteobacteria</taxon>
        <taxon>Rhodobacterales</taxon>
        <taxon>Roseobacteraceae</taxon>
        <taxon>Sinisalibacter</taxon>
    </lineage>
</organism>
<evidence type="ECO:0000256" key="2">
    <source>
        <dbReference type="ARBA" id="ARBA00022723"/>
    </source>
</evidence>
<dbReference type="InterPro" id="IPR002429">
    <property type="entry name" value="CcO_II-like_C"/>
</dbReference>
<keyword evidence="4" id="KW-1133">Transmembrane helix</keyword>
<proteinExistence type="predicted"/>
<dbReference type="EMBL" id="BROH01000003">
    <property type="protein sequence ID" value="GKY87756.1"/>
    <property type="molecule type" value="Genomic_DNA"/>
</dbReference>
<feature type="transmembrane region" description="Helical" evidence="4">
    <location>
        <begin position="6"/>
        <end position="25"/>
    </location>
</feature>
<keyword evidence="3" id="KW-0186">Copper</keyword>
<dbReference type="InterPro" id="IPR001505">
    <property type="entry name" value="Copper_CuA"/>
</dbReference>
<dbReference type="PROSITE" id="PS50857">
    <property type="entry name" value="COX2_CUA"/>
    <property type="match status" value="1"/>
</dbReference>
<comment type="subcellular location">
    <subcellularLocation>
        <location evidence="1">Cell envelope</location>
    </subcellularLocation>
</comment>
<evidence type="ECO:0000256" key="4">
    <source>
        <dbReference type="SAM" id="Phobius"/>
    </source>
</evidence>
<feature type="transmembrane region" description="Helical" evidence="4">
    <location>
        <begin position="45"/>
        <end position="65"/>
    </location>
</feature>
<keyword evidence="2" id="KW-0479">Metal-binding</keyword>
<dbReference type="Proteomes" id="UP001144205">
    <property type="component" value="Unassembled WGS sequence"/>
</dbReference>
<dbReference type="Gene3D" id="2.60.40.420">
    <property type="entry name" value="Cupredoxins - blue copper proteins"/>
    <property type="match status" value="1"/>
</dbReference>
<keyword evidence="4" id="KW-0472">Membrane</keyword>
<reference evidence="6" key="1">
    <citation type="journal article" date="2023" name="Int. J. Syst. Evol. Microbiol.">
        <title>Sinisalibacter aestuarii sp. nov., isolated from estuarine sediment of the Arakawa River.</title>
        <authorList>
            <person name="Arafat S.T."/>
            <person name="Hirano S."/>
            <person name="Sato A."/>
            <person name="Takeuchi K."/>
            <person name="Yasuda T."/>
            <person name="Terahara T."/>
            <person name="Hamada M."/>
            <person name="Kobayashi T."/>
        </authorList>
    </citation>
    <scope>NUCLEOTIDE SEQUENCE</scope>
    <source>
        <strain evidence="6">B-399</strain>
    </source>
</reference>
<dbReference type="PANTHER" id="PTHR42838">
    <property type="entry name" value="CYTOCHROME C OXIDASE SUBUNIT II"/>
    <property type="match status" value="1"/>
</dbReference>
<accession>A0ABQ5LTU6</accession>
<dbReference type="SUPFAM" id="SSF49503">
    <property type="entry name" value="Cupredoxins"/>
    <property type="match status" value="1"/>
</dbReference>